<dbReference type="InterPro" id="IPR013769">
    <property type="entry name" value="Band3_cytoplasmic_dom"/>
</dbReference>
<dbReference type="Proteomes" id="UP000711488">
    <property type="component" value="Unassembled WGS sequence"/>
</dbReference>
<dbReference type="AlphaFoldDB" id="A0A6A0HDP3"/>
<dbReference type="GO" id="GO:0008509">
    <property type="term" value="F:monoatomic anion transmembrane transporter activity"/>
    <property type="evidence" value="ECO:0007669"/>
    <property type="project" value="InterPro"/>
</dbReference>
<feature type="domain" description="Band 3 cytoplasmic" evidence="1">
    <location>
        <begin position="97"/>
        <end position="173"/>
    </location>
</feature>
<dbReference type="GO" id="GO:0005452">
    <property type="term" value="F:solute:inorganic anion antiporter activity"/>
    <property type="evidence" value="ECO:0007669"/>
    <property type="project" value="InterPro"/>
</dbReference>
<name>A0A6A0HDP3_HYAAZ</name>
<dbReference type="EMBL" id="JQDR03001765">
    <property type="protein sequence ID" value="KAA0203371.1"/>
    <property type="molecule type" value="Genomic_DNA"/>
</dbReference>
<accession>A0A6A0HDP3</accession>
<dbReference type="SUPFAM" id="SSF55804">
    <property type="entry name" value="Phoshotransferase/anion transport protein"/>
    <property type="match status" value="1"/>
</dbReference>
<reference evidence="2" key="1">
    <citation type="submission" date="2014-08" db="EMBL/GenBank/DDBJ databases">
        <authorList>
            <person name="Murali S."/>
            <person name="Richards S."/>
            <person name="Bandaranaike D."/>
            <person name="Bellair M."/>
            <person name="Blankenburg K."/>
            <person name="Chao H."/>
            <person name="Dinh H."/>
            <person name="Doddapaneni H."/>
            <person name="Dugan-Rocha S."/>
            <person name="Elkadiri S."/>
            <person name="Gnanaolivu R."/>
            <person name="Hughes D."/>
            <person name="Lee S."/>
            <person name="Li M."/>
            <person name="Ming W."/>
            <person name="Munidasa M."/>
            <person name="Muniz J."/>
            <person name="Nguyen L."/>
            <person name="Osuji N."/>
            <person name="Pu L.-L."/>
            <person name="Puazo M."/>
            <person name="Skinner E."/>
            <person name="Qu C."/>
            <person name="Quiroz J."/>
            <person name="Raj R."/>
            <person name="Weissenberger G."/>
            <person name="Xin Y."/>
            <person name="Zou X."/>
            <person name="Han Y."/>
            <person name="Worley K."/>
            <person name="Muzny D."/>
            <person name="Gibbs R."/>
        </authorList>
    </citation>
    <scope>NUCLEOTIDE SEQUENCE</scope>
    <source>
        <strain evidence="2">HAZT.00-mixed</strain>
        <tissue evidence="2">Whole organism</tissue>
    </source>
</reference>
<reference evidence="2" key="2">
    <citation type="journal article" date="2018" name="Environ. Sci. Technol.">
        <title>The Toxicogenome of Hyalella azteca: A Model for Sediment Ecotoxicology and Evolutionary Toxicology.</title>
        <authorList>
            <person name="Poynton H.C."/>
            <person name="Hasenbein S."/>
            <person name="Benoit J.B."/>
            <person name="Sepulveda M.S."/>
            <person name="Poelchau M.F."/>
            <person name="Hughes D.S.T."/>
            <person name="Murali S.C."/>
            <person name="Chen S."/>
            <person name="Glastad K.M."/>
            <person name="Goodisman M.A.D."/>
            <person name="Werren J.H."/>
            <person name="Vineis J.H."/>
            <person name="Bowen J.L."/>
            <person name="Friedrich M."/>
            <person name="Jones J."/>
            <person name="Robertson H.M."/>
            <person name="Feyereisen R."/>
            <person name="Mechler-Hickson A."/>
            <person name="Mathers N."/>
            <person name="Lee C.E."/>
            <person name="Colbourne J.K."/>
            <person name="Biales A."/>
            <person name="Johnston J.S."/>
            <person name="Wellborn G.A."/>
            <person name="Rosendale A.J."/>
            <person name="Cridge A.G."/>
            <person name="Munoz-Torres M.C."/>
            <person name="Bain P.A."/>
            <person name="Manny A.R."/>
            <person name="Major K.M."/>
            <person name="Lambert F.N."/>
            <person name="Vulpe C.D."/>
            <person name="Tuck P."/>
            <person name="Blalock B.J."/>
            <person name="Lin Y.Y."/>
            <person name="Smith M.E."/>
            <person name="Ochoa-Acuna H."/>
            <person name="Chen M.M."/>
            <person name="Childers C.P."/>
            <person name="Qu J."/>
            <person name="Dugan S."/>
            <person name="Lee S.L."/>
            <person name="Chao H."/>
            <person name="Dinh H."/>
            <person name="Han Y."/>
            <person name="Doddapaneni H."/>
            <person name="Worley K.C."/>
            <person name="Muzny D.M."/>
            <person name="Gibbs R.A."/>
            <person name="Richards S."/>
        </authorList>
    </citation>
    <scope>NUCLEOTIDE SEQUENCE</scope>
    <source>
        <strain evidence="2">HAZT.00-mixed</strain>
        <tissue evidence="2">Whole organism</tissue>
    </source>
</reference>
<gene>
    <name evidence="2" type="ORF">HAZT_HAZT005525</name>
</gene>
<proteinExistence type="predicted"/>
<dbReference type="PANTHER" id="PTHR11453">
    <property type="entry name" value="ANION EXCHANGE PROTEIN"/>
    <property type="match status" value="1"/>
</dbReference>
<dbReference type="GO" id="GO:0008510">
    <property type="term" value="F:sodium:bicarbonate symporter activity"/>
    <property type="evidence" value="ECO:0007669"/>
    <property type="project" value="TreeGrafter"/>
</dbReference>
<reference evidence="2" key="3">
    <citation type="submission" date="2019-06" db="EMBL/GenBank/DDBJ databases">
        <authorList>
            <person name="Poynton C."/>
            <person name="Hasenbein S."/>
            <person name="Benoit J.B."/>
            <person name="Sepulveda M.S."/>
            <person name="Poelchau M.F."/>
            <person name="Murali S.C."/>
            <person name="Chen S."/>
            <person name="Glastad K.M."/>
            <person name="Werren J.H."/>
            <person name="Vineis J.H."/>
            <person name="Bowen J.L."/>
            <person name="Friedrich M."/>
            <person name="Jones J."/>
            <person name="Robertson H.M."/>
            <person name="Feyereisen R."/>
            <person name="Mechler-Hickson A."/>
            <person name="Mathers N."/>
            <person name="Lee C.E."/>
            <person name="Colbourne J.K."/>
            <person name="Biales A."/>
            <person name="Johnston J.S."/>
            <person name="Wellborn G.A."/>
            <person name="Rosendale A.J."/>
            <person name="Cridge A.G."/>
            <person name="Munoz-Torres M.C."/>
            <person name="Bain P.A."/>
            <person name="Manny A.R."/>
            <person name="Major K.M."/>
            <person name="Lambert F.N."/>
            <person name="Vulpe C.D."/>
            <person name="Tuck P."/>
            <person name="Blalock B.J."/>
            <person name="Lin Y.-Y."/>
            <person name="Smith M.E."/>
            <person name="Ochoa-Acuna H."/>
            <person name="Chen M.-J.M."/>
            <person name="Childers C.P."/>
            <person name="Qu J."/>
            <person name="Dugan S."/>
            <person name="Lee S.L."/>
            <person name="Chao H."/>
            <person name="Dinh H."/>
            <person name="Han Y."/>
            <person name="Doddapaneni H."/>
            <person name="Worley K.C."/>
            <person name="Muzny D.M."/>
            <person name="Gibbs R.A."/>
            <person name="Richards S."/>
        </authorList>
    </citation>
    <scope>NUCLEOTIDE SEQUENCE</scope>
    <source>
        <strain evidence="2">HAZT.00-mixed</strain>
        <tissue evidence="2">Whole organism</tissue>
    </source>
</reference>
<dbReference type="GO" id="GO:0005886">
    <property type="term" value="C:plasma membrane"/>
    <property type="evidence" value="ECO:0007669"/>
    <property type="project" value="TreeGrafter"/>
</dbReference>
<dbReference type="GO" id="GO:0051453">
    <property type="term" value="P:regulation of intracellular pH"/>
    <property type="evidence" value="ECO:0007669"/>
    <property type="project" value="TreeGrafter"/>
</dbReference>
<dbReference type="PANTHER" id="PTHR11453:SF36">
    <property type="entry name" value="ANION EXCHANGE PROTEIN"/>
    <property type="match status" value="1"/>
</dbReference>
<evidence type="ECO:0000259" key="1">
    <source>
        <dbReference type="Pfam" id="PF07565"/>
    </source>
</evidence>
<dbReference type="InterPro" id="IPR016152">
    <property type="entry name" value="PTrfase/Anion_transptr"/>
</dbReference>
<evidence type="ECO:0000313" key="2">
    <source>
        <dbReference type="EMBL" id="KAA0203371.1"/>
    </source>
</evidence>
<dbReference type="Gene3D" id="3.40.930.10">
    <property type="entry name" value="Mannitol-specific EII, Chain A"/>
    <property type="match status" value="1"/>
</dbReference>
<dbReference type="Pfam" id="PF07565">
    <property type="entry name" value="Band_3_cyto"/>
    <property type="match status" value="1"/>
</dbReference>
<sequence>MRVLDMVTCTVKLERCSHVCCVAVEVVRCSDVCCVAVEDPSTRVQFILGEEQDDGSSHAVHPIFSEMETLVTMDAAGWVVESSDRWWCYISFRPDGCSRWVKFEEDVEEGGERWSKPHVATLSLHALFELRSFLMKGVVLLDMDAISIEQVAELAIEALVNKKQLEPENKELVSINN</sequence>
<dbReference type="InterPro" id="IPR003020">
    <property type="entry name" value="HCO3_transpt_euk"/>
</dbReference>
<comment type="caution">
    <text evidence="2">The sequence shown here is derived from an EMBL/GenBank/DDBJ whole genome shotgun (WGS) entry which is preliminary data.</text>
</comment>
<protein>
    <recommendedName>
        <fullName evidence="1">Band 3 cytoplasmic domain-containing protein</fullName>
    </recommendedName>
</protein>
<organism evidence="2">
    <name type="scientific">Hyalella azteca</name>
    <name type="common">Amphipod</name>
    <dbReference type="NCBI Taxonomy" id="294128"/>
    <lineage>
        <taxon>Eukaryota</taxon>
        <taxon>Metazoa</taxon>
        <taxon>Ecdysozoa</taxon>
        <taxon>Arthropoda</taxon>
        <taxon>Crustacea</taxon>
        <taxon>Multicrustacea</taxon>
        <taxon>Malacostraca</taxon>
        <taxon>Eumalacostraca</taxon>
        <taxon>Peracarida</taxon>
        <taxon>Amphipoda</taxon>
        <taxon>Senticaudata</taxon>
        <taxon>Talitrida</taxon>
        <taxon>Talitroidea</taxon>
        <taxon>Hyalellidae</taxon>
        <taxon>Hyalella</taxon>
    </lineage>
</organism>